<evidence type="ECO:0000313" key="4">
    <source>
        <dbReference type="EMBL" id="MBE9030694.1"/>
    </source>
</evidence>
<dbReference type="PRINTS" id="PR00793">
    <property type="entry name" value="PROAMNOPTASE"/>
</dbReference>
<dbReference type="Pfam" id="PF00561">
    <property type="entry name" value="Abhydrolase_1"/>
    <property type="match status" value="1"/>
</dbReference>
<comment type="similarity">
    <text evidence="1">Belongs to the peptidase S33 family.</text>
</comment>
<dbReference type="PANTHER" id="PTHR43798">
    <property type="entry name" value="MONOACYLGLYCEROL LIPASE"/>
    <property type="match status" value="1"/>
</dbReference>
<dbReference type="InterPro" id="IPR000073">
    <property type="entry name" value="AB_hydrolase_1"/>
</dbReference>
<dbReference type="InterPro" id="IPR050266">
    <property type="entry name" value="AB_hydrolase_sf"/>
</dbReference>
<dbReference type="SUPFAM" id="SSF53474">
    <property type="entry name" value="alpha/beta-Hydrolases"/>
    <property type="match status" value="1"/>
</dbReference>
<dbReference type="Gene3D" id="3.40.50.1820">
    <property type="entry name" value="alpha/beta hydrolase"/>
    <property type="match status" value="1"/>
</dbReference>
<dbReference type="GO" id="GO:0004177">
    <property type="term" value="F:aminopeptidase activity"/>
    <property type="evidence" value="ECO:0007669"/>
    <property type="project" value="UniProtKB-EC"/>
</dbReference>
<organism evidence="4 5">
    <name type="scientific">Romeriopsis navalis LEGE 11480</name>
    <dbReference type="NCBI Taxonomy" id="2777977"/>
    <lineage>
        <taxon>Bacteria</taxon>
        <taxon>Bacillati</taxon>
        <taxon>Cyanobacteriota</taxon>
        <taxon>Cyanophyceae</taxon>
        <taxon>Leptolyngbyales</taxon>
        <taxon>Leptolyngbyaceae</taxon>
        <taxon>Romeriopsis</taxon>
        <taxon>Romeriopsis navalis</taxon>
    </lineage>
</organism>
<dbReference type="AlphaFoldDB" id="A0A928Z3H9"/>
<dbReference type="EMBL" id="JADEXQ010000041">
    <property type="protein sequence ID" value="MBE9030694.1"/>
    <property type="molecule type" value="Genomic_DNA"/>
</dbReference>
<dbReference type="PANTHER" id="PTHR43798:SF33">
    <property type="entry name" value="HYDROLASE, PUTATIVE (AFU_ORTHOLOGUE AFUA_2G14860)-RELATED"/>
    <property type="match status" value="1"/>
</dbReference>
<evidence type="ECO:0000256" key="2">
    <source>
        <dbReference type="ARBA" id="ARBA00022801"/>
    </source>
</evidence>
<dbReference type="RefSeq" id="WP_264325521.1">
    <property type="nucleotide sequence ID" value="NZ_JADEXQ010000041.1"/>
</dbReference>
<evidence type="ECO:0000259" key="3">
    <source>
        <dbReference type="Pfam" id="PF00561"/>
    </source>
</evidence>
<gene>
    <name evidence="4" type="ORF">IQ266_13235</name>
</gene>
<dbReference type="Proteomes" id="UP000625316">
    <property type="component" value="Unassembled WGS sequence"/>
</dbReference>
<sequence length="289" mass="32252">MRARIRDTELFFDVDGAGLVIDGAQMRQRPVAFLLHGGPGADHTSYKPAFESLTQQMQLVYIDHRGQGRSARSNPETYTLDNNVEDLEALREYLGLEQIVVIGGSYGGMVGLTYASRYPDRVAKLIVYATAGSHQFLPRAQAILRERGTPEQQTIAQFLWDGNFQSEAQLNAYFQQLGPLYSLTFKPEQASQAWQRTRLSIDAINQAFGGFLRTYNVMPQLKHITAPSLVIGGRHDWICAPEFSAEIAAAIPQAELMIFEQSGHSIRSDQLEDLLNAIRQFVGNTTVDD</sequence>
<proteinExistence type="inferred from homology"/>
<dbReference type="GO" id="GO:0006508">
    <property type="term" value="P:proteolysis"/>
    <property type="evidence" value="ECO:0007669"/>
    <property type="project" value="InterPro"/>
</dbReference>
<comment type="caution">
    <text evidence="4">The sequence shown here is derived from an EMBL/GenBank/DDBJ whole genome shotgun (WGS) entry which is preliminary data.</text>
</comment>
<evidence type="ECO:0000256" key="1">
    <source>
        <dbReference type="ARBA" id="ARBA00010088"/>
    </source>
</evidence>
<protein>
    <submittedName>
        <fullName evidence="4">Alpha/beta hydrolase</fullName>
    </submittedName>
</protein>
<dbReference type="InterPro" id="IPR029058">
    <property type="entry name" value="AB_hydrolase_fold"/>
</dbReference>
<keyword evidence="5" id="KW-1185">Reference proteome</keyword>
<dbReference type="InterPro" id="IPR002410">
    <property type="entry name" value="Peptidase_S33"/>
</dbReference>
<name>A0A928Z3H9_9CYAN</name>
<keyword evidence="2 4" id="KW-0378">Hydrolase</keyword>
<dbReference type="PRINTS" id="PR00111">
    <property type="entry name" value="ABHYDROLASE"/>
</dbReference>
<evidence type="ECO:0000313" key="5">
    <source>
        <dbReference type="Proteomes" id="UP000625316"/>
    </source>
</evidence>
<reference evidence="4" key="1">
    <citation type="submission" date="2020-10" db="EMBL/GenBank/DDBJ databases">
        <authorList>
            <person name="Castelo-Branco R."/>
            <person name="Eusebio N."/>
            <person name="Adriana R."/>
            <person name="Vieira A."/>
            <person name="Brugerolle De Fraissinette N."/>
            <person name="Rezende De Castro R."/>
            <person name="Schneider M.P."/>
            <person name="Vasconcelos V."/>
            <person name="Leao P.N."/>
        </authorList>
    </citation>
    <scope>NUCLEOTIDE SEQUENCE</scope>
    <source>
        <strain evidence="4">LEGE 11480</strain>
    </source>
</reference>
<accession>A0A928Z3H9</accession>
<dbReference type="GO" id="GO:0016020">
    <property type="term" value="C:membrane"/>
    <property type="evidence" value="ECO:0007669"/>
    <property type="project" value="TreeGrafter"/>
</dbReference>
<feature type="domain" description="AB hydrolase-1" evidence="3">
    <location>
        <begin position="34"/>
        <end position="266"/>
    </location>
</feature>